<dbReference type="Gene3D" id="4.10.240.10">
    <property type="entry name" value="Zn(2)-C6 fungal-type DNA-binding domain"/>
    <property type="match status" value="1"/>
</dbReference>
<proteinExistence type="predicted"/>
<keyword evidence="1" id="KW-0539">Nucleus</keyword>
<evidence type="ECO:0000313" key="3">
    <source>
        <dbReference type="EMBL" id="KAJ4264446.1"/>
    </source>
</evidence>
<dbReference type="GO" id="GO:0000981">
    <property type="term" value="F:DNA-binding transcription factor activity, RNA polymerase II-specific"/>
    <property type="evidence" value="ECO:0007669"/>
    <property type="project" value="InterPro"/>
</dbReference>
<dbReference type="Proteomes" id="UP001152049">
    <property type="component" value="Unassembled WGS sequence"/>
</dbReference>
<gene>
    <name evidence="3" type="ORF">NW762_005646</name>
</gene>
<dbReference type="PROSITE" id="PS00463">
    <property type="entry name" value="ZN2_CY6_FUNGAL_1"/>
    <property type="match status" value="1"/>
</dbReference>
<accession>A0A9W8S3L3</accession>
<dbReference type="AlphaFoldDB" id="A0A9W8S3L3"/>
<evidence type="ECO:0000259" key="2">
    <source>
        <dbReference type="PROSITE" id="PS50048"/>
    </source>
</evidence>
<dbReference type="OrthoDB" id="3266505at2759"/>
<organism evidence="3 4">
    <name type="scientific">Fusarium torreyae</name>
    <dbReference type="NCBI Taxonomy" id="1237075"/>
    <lineage>
        <taxon>Eukaryota</taxon>
        <taxon>Fungi</taxon>
        <taxon>Dikarya</taxon>
        <taxon>Ascomycota</taxon>
        <taxon>Pezizomycotina</taxon>
        <taxon>Sordariomycetes</taxon>
        <taxon>Hypocreomycetidae</taxon>
        <taxon>Hypocreales</taxon>
        <taxon>Nectriaceae</taxon>
        <taxon>Fusarium</taxon>
    </lineage>
</organism>
<dbReference type="Pfam" id="PF00172">
    <property type="entry name" value="Zn_clus"/>
    <property type="match status" value="1"/>
</dbReference>
<dbReference type="SUPFAM" id="SSF57701">
    <property type="entry name" value="Zn2/Cys6 DNA-binding domain"/>
    <property type="match status" value="1"/>
</dbReference>
<name>A0A9W8S3L3_9HYPO</name>
<dbReference type="PROSITE" id="PS50048">
    <property type="entry name" value="ZN2_CY6_FUNGAL_2"/>
    <property type="match status" value="1"/>
</dbReference>
<dbReference type="InterPro" id="IPR036864">
    <property type="entry name" value="Zn2-C6_fun-type_DNA-bd_sf"/>
</dbReference>
<dbReference type="InterPro" id="IPR001138">
    <property type="entry name" value="Zn2Cys6_DnaBD"/>
</dbReference>
<keyword evidence="4" id="KW-1185">Reference proteome</keyword>
<dbReference type="SMART" id="SM00066">
    <property type="entry name" value="GAL4"/>
    <property type="match status" value="1"/>
</dbReference>
<feature type="domain" description="Zn(2)-C6 fungal-type" evidence="2">
    <location>
        <begin position="38"/>
        <end position="67"/>
    </location>
</feature>
<comment type="caution">
    <text evidence="3">The sequence shown here is derived from an EMBL/GenBank/DDBJ whole genome shotgun (WGS) entry which is preliminary data.</text>
</comment>
<reference evidence="3" key="1">
    <citation type="submission" date="2022-09" db="EMBL/GenBank/DDBJ databases">
        <title>Fusarium specimens isolated from Avocado Roots.</title>
        <authorList>
            <person name="Stajich J."/>
            <person name="Roper C."/>
            <person name="Heimlech-Rivalta G."/>
        </authorList>
    </citation>
    <scope>NUCLEOTIDE SEQUENCE</scope>
    <source>
        <strain evidence="3">CF00136</strain>
    </source>
</reference>
<sequence length="121" mass="13529">MQKTDVFGSPAAVLFSPTSAPVLTMEREHRVKKRAQKACGKCREDKVKCTGSYPCQRCVKRELTCNLNDDLGKNGIPKRYLRKLKLKAATTAEQAEFPKGQIDTGECSRLGTTKRLVEPDR</sequence>
<evidence type="ECO:0000256" key="1">
    <source>
        <dbReference type="ARBA" id="ARBA00023242"/>
    </source>
</evidence>
<dbReference type="CDD" id="cd00067">
    <property type="entry name" value="GAL4"/>
    <property type="match status" value="1"/>
</dbReference>
<evidence type="ECO:0000313" key="4">
    <source>
        <dbReference type="Proteomes" id="UP001152049"/>
    </source>
</evidence>
<protein>
    <recommendedName>
        <fullName evidence="2">Zn(2)-C6 fungal-type domain-containing protein</fullName>
    </recommendedName>
</protein>
<dbReference type="GO" id="GO:0008270">
    <property type="term" value="F:zinc ion binding"/>
    <property type="evidence" value="ECO:0007669"/>
    <property type="project" value="InterPro"/>
</dbReference>
<dbReference type="EMBL" id="JAOQAZ010000008">
    <property type="protein sequence ID" value="KAJ4264446.1"/>
    <property type="molecule type" value="Genomic_DNA"/>
</dbReference>